<dbReference type="PROSITE" id="PS50075">
    <property type="entry name" value="CARRIER"/>
    <property type="match status" value="1"/>
</dbReference>
<dbReference type="GO" id="GO:0005737">
    <property type="term" value="C:cytoplasm"/>
    <property type="evidence" value="ECO:0007669"/>
    <property type="project" value="TreeGrafter"/>
</dbReference>
<dbReference type="PROSITE" id="PS00455">
    <property type="entry name" value="AMP_BINDING"/>
    <property type="match status" value="1"/>
</dbReference>
<dbReference type="GO" id="GO:0031177">
    <property type="term" value="F:phosphopantetheine binding"/>
    <property type="evidence" value="ECO:0007669"/>
    <property type="project" value="InterPro"/>
</dbReference>
<keyword evidence="6" id="KW-1185">Reference proteome</keyword>
<dbReference type="GO" id="GO:0008610">
    <property type="term" value="P:lipid biosynthetic process"/>
    <property type="evidence" value="ECO:0007669"/>
    <property type="project" value="UniProtKB-ARBA"/>
</dbReference>
<dbReference type="CDD" id="cd05930">
    <property type="entry name" value="A_NRPS"/>
    <property type="match status" value="1"/>
</dbReference>
<dbReference type="Gene3D" id="3.30.300.30">
    <property type="match status" value="1"/>
</dbReference>
<gene>
    <name evidence="5" type="ORF">GOSPT_022_01390</name>
</gene>
<comment type="cofactor">
    <cofactor evidence="1">
        <name>pantetheine 4'-phosphate</name>
        <dbReference type="ChEBI" id="CHEBI:47942"/>
    </cofactor>
</comment>
<dbReference type="Pfam" id="PF13193">
    <property type="entry name" value="AMP-binding_C"/>
    <property type="match status" value="1"/>
</dbReference>
<dbReference type="GO" id="GO:0003824">
    <property type="term" value="F:catalytic activity"/>
    <property type="evidence" value="ECO:0007669"/>
    <property type="project" value="InterPro"/>
</dbReference>
<accession>H5TWD7</accession>
<dbReference type="InterPro" id="IPR023213">
    <property type="entry name" value="CAT-like_dom_sf"/>
</dbReference>
<dbReference type="InterPro" id="IPR020806">
    <property type="entry name" value="PKS_PP-bd"/>
</dbReference>
<dbReference type="InterPro" id="IPR006162">
    <property type="entry name" value="Ppantetheine_attach_site"/>
</dbReference>
<dbReference type="Gene3D" id="1.10.1200.10">
    <property type="entry name" value="ACP-like"/>
    <property type="match status" value="1"/>
</dbReference>
<dbReference type="InterPro" id="IPR036736">
    <property type="entry name" value="ACP-like_sf"/>
</dbReference>
<dbReference type="PANTHER" id="PTHR45527:SF1">
    <property type="entry name" value="FATTY ACID SYNTHASE"/>
    <property type="match status" value="1"/>
</dbReference>
<dbReference type="NCBIfam" id="TIGR01733">
    <property type="entry name" value="AA-adenyl-dom"/>
    <property type="match status" value="1"/>
</dbReference>
<dbReference type="InterPro" id="IPR000873">
    <property type="entry name" value="AMP-dep_synth/lig_dom"/>
</dbReference>
<dbReference type="UniPathway" id="UPA00011"/>
<dbReference type="Gene3D" id="3.30.559.10">
    <property type="entry name" value="Chloramphenicol acetyltransferase-like domain"/>
    <property type="match status" value="1"/>
</dbReference>
<dbReference type="InterPro" id="IPR010071">
    <property type="entry name" value="AA_adenyl_dom"/>
</dbReference>
<comment type="caution">
    <text evidence="5">The sequence shown here is derived from an EMBL/GenBank/DDBJ whole genome shotgun (WGS) entry which is preliminary data.</text>
</comment>
<dbReference type="SUPFAM" id="SSF47336">
    <property type="entry name" value="ACP-like"/>
    <property type="match status" value="1"/>
</dbReference>
<evidence type="ECO:0000313" key="5">
    <source>
        <dbReference type="EMBL" id="GAB37795.1"/>
    </source>
</evidence>
<organism evidence="5 6">
    <name type="scientific">Gordonia sputi NBRC 100414</name>
    <dbReference type="NCBI Taxonomy" id="1089453"/>
    <lineage>
        <taxon>Bacteria</taxon>
        <taxon>Bacillati</taxon>
        <taxon>Actinomycetota</taxon>
        <taxon>Actinomycetes</taxon>
        <taxon>Mycobacteriales</taxon>
        <taxon>Gordoniaceae</taxon>
        <taxon>Gordonia</taxon>
    </lineage>
</organism>
<dbReference type="SUPFAM" id="SSF56801">
    <property type="entry name" value="Acetyl-CoA synthetase-like"/>
    <property type="match status" value="1"/>
</dbReference>
<protein>
    <submittedName>
        <fullName evidence="5">Putative non-ribosomal peptide synthetase</fullName>
    </submittedName>
</protein>
<dbReference type="PANTHER" id="PTHR45527">
    <property type="entry name" value="NONRIBOSOMAL PEPTIDE SYNTHETASE"/>
    <property type="match status" value="1"/>
</dbReference>
<evidence type="ECO:0000256" key="3">
    <source>
        <dbReference type="ARBA" id="ARBA00022553"/>
    </source>
</evidence>
<dbReference type="Pfam" id="PF00668">
    <property type="entry name" value="Condensation"/>
    <property type="match status" value="2"/>
</dbReference>
<evidence type="ECO:0000256" key="1">
    <source>
        <dbReference type="ARBA" id="ARBA00001957"/>
    </source>
</evidence>
<dbReference type="InterPro" id="IPR025110">
    <property type="entry name" value="AMP-bd_C"/>
</dbReference>
<dbReference type="AlphaFoldDB" id="H5TWD7"/>
<keyword evidence="3" id="KW-0597">Phosphoprotein</keyword>
<evidence type="ECO:0000313" key="6">
    <source>
        <dbReference type="Proteomes" id="UP000005845"/>
    </source>
</evidence>
<dbReference type="Gene3D" id="3.40.50.980">
    <property type="match status" value="2"/>
</dbReference>
<dbReference type="GO" id="GO:0043041">
    <property type="term" value="P:amino acid activation for nonribosomal peptide biosynthetic process"/>
    <property type="evidence" value="ECO:0007669"/>
    <property type="project" value="TreeGrafter"/>
</dbReference>
<keyword evidence="2" id="KW-0596">Phosphopantetheine</keyword>
<dbReference type="InterPro" id="IPR020845">
    <property type="entry name" value="AMP-binding_CS"/>
</dbReference>
<dbReference type="GO" id="GO:0044550">
    <property type="term" value="P:secondary metabolite biosynthetic process"/>
    <property type="evidence" value="ECO:0007669"/>
    <property type="project" value="TreeGrafter"/>
</dbReference>
<proteinExistence type="predicted"/>
<dbReference type="InterPro" id="IPR045851">
    <property type="entry name" value="AMP-bd_C_sf"/>
</dbReference>
<reference evidence="5 6" key="1">
    <citation type="submission" date="2012-02" db="EMBL/GenBank/DDBJ databases">
        <title>Whole genome shotgun sequence of Gordonia sputi NBRC 100414.</title>
        <authorList>
            <person name="Yoshida I."/>
            <person name="Hosoyama A."/>
            <person name="Tsuchikane K."/>
            <person name="Katsumata H."/>
            <person name="Yamazaki S."/>
            <person name="Fujita N."/>
        </authorList>
    </citation>
    <scope>NUCLEOTIDE SEQUENCE [LARGE SCALE GENOMIC DNA]</scope>
    <source>
        <strain evidence="5 6">NBRC 100414</strain>
    </source>
</reference>
<dbReference type="SMART" id="SM00823">
    <property type="entry name" value="PKS_PP"/>
    <property type="match status" value="1"/>
</dbReference>
<evidence type="ECO:0000256" key="2">
    <source>
        <dbReference type="ARBA" id="ARBA00022450"/>
    </source>
</evidence>
<feature type="domain" description="Carrier" evidence="4">
    <location>
        <begin position="971"/>
        <end position="1045"/>
    </location>
</feature>
<name>H5TWD7_9ACTN</name>
<dbReference type="Pfam" id="PF00501">
    <property type="entry name" value="AMP-binding"/>
    <property type="match status" value="1"/>
</dbReference>
<dbReference type="Gene3D" id="2.30.38.10">
    <property type="entry name" value="Luciferase, Domain 3"/>
    <property type="match status" value="1"/>
</dbReference>
<evidence type="ECO:0000259" key="4">
    <source>
        <dbReference type="PROSITE" id="PS50075"/>
    </source>
</evidence>
<dbReference type="FunFam" id="1.10.1200.10:FF:000005">
    <property type="entry name" value="Nonribosomal peptide synthetase 1"/>
    <property type="match status" value="1"/>
</dbReference>
<dbReference type="Gene3D" id="3.30.559.30">
    <property type="entry name" value="Nonribosomal peptide synthetase, condensation domain"/>
    <property type="match status" value="1"/>
</dbReference>
<dbReference type="InterPro" id="IPR009081">
    <property type="entry name" value="PP-bd_ACP"/>
</dbReference>
<dbReference type="eggNOG" id="COG1020">
    <property type="taxonomic scope" value="Bacteria"/>
</dbReference>
<dbReference type="Proteomes" id="UP000005845">
    <property type="component" value="Unassembled WGS sequence"/>
</dbReference>
<dbReference type="EMBL" id="BAFC01000022">
    <property type="protein sequence ID" value="GAB37795.1"/>
    <property type="molecule type" value="Genomic_DNA"/>
</dbReference>
<dbReference type="Pfam" id="PF00550">
    <property type="entry name" value="PP-binding"/>
    <property type="match status" value="1"/>
</dbReference>
<sequence>MRATSAQQGLWFAHRVAPNPDVFTIGQLVDFDAQPEPGRLSAAVRQAVAEADGLHSIFSEQGGVFSEQDGDVTVELGAPIEVADRDLGDDADAIDEYAQAAVQLAIDPASGPCAVVEILHAGGRTALLLVAHHIVIDAYGLGLLVRRIGRLYADPDDRRRLGSVVDLPPEPDAGASAEFWSRELTGISGPLTLGDAPRSHRIAAAVHTTRAVVGGAGGAAMSPDRLVAAVAAFCARVTGSDDVLIGFPMMNRFGSPTANVVCTTVNVVPLRVAVAPAVTADELAADAAAGIRRIAPHARYRGEDILRDARRRAVDGVVGPTVNVKPFGSTVTFDSGTQGSAEADSADSITATVRSLRRGPVVDLSITALDLGSTESDRSDLELTLDADAAIYSRAHAARIAESLAAFVGEFLREPTRPVGAMRIVDHVSDVREADVPEPGAPATDRARVDVLRSGTTAPIDPTPLDARIATAEPDAIAVRFGDDAIDFRELNRRADELVARLGPVAPDSVIAIALPRGIDLIVALVAVMRSGAAFLPLDPGFPADRREASIADAAPVAVIEPAITELAVVASGNRDVQIRRLSDPRQLPVTTMSDDPVGNSDDPTGDAAAYLIYTSGSTGTPKGVVIPNRALRNFTDHMVSGLGLGPSRSLLAVTTISFDIALLETLVPLSAGACVVLADNDDIHDPARLAALISRHRPDVVQATPSLWSAFLGAGWGSALADVDVLVGGEQLPSDVARGLVASARSVRNMYGPTETTIWSTTAEVDDDTDVTIGTPIANTVVRVLDSTLHPVPVGRVGELYLSGDGLARGYRGLPGMTAARFVADPFTDGARMYRTGDLARIRQDGRLDCLGRTDHQVKVRGFRVELGDIETALSALPAVAGAVVTSVDGRLVGYVTTHSDSSSADNTDSADNTALAQSWRSEIAKVLPDYMVPSALIVLDEFPLTPNGKIDRRALPAPDYAAQAARSRPPSGPVETALADVFASVLGLPAVGAEDNFFTLGGDSIVAVRVVSAAASAGWEVTPLEIFDHPTVEGLAAVARSLTNAERGHQRLSTDPQFPTDQQFSADRAGATTAGIDDDELNELMEGDLL</sequence>
<dbReference type="SUPFAM" id="SSF52777">
    <property type="entry name" value="CoA-dependent acyltransferases"/>
    <property type="match status" value="2"/>
</dbReference>
<dbReference type="PROSITE" id="PS00012">
    <property type="entry name" value="PHOSPHOPANTETHEINE"/>
    <property type="match status" value="1"/>
</dbReference>
<dbReference type="InterPro" id="IPR001242">
    <property type="entry name" value="Condensation_dom"/>
</dbReference>
<dbReference type="RefSeq" id="WP_005202869.1">
    <property type="nucleotide sequence ID" value="NZ_BAFC01000022.1"/>
</dbReference>